<sequence length="90" mass="10307">MVRLRRGPGEGAHEQIDRPAGVRGYRDFDDAARGVGLGHHRQVRRQFSRADLVARFDGCPQVRQQLNAVRTSRQLAPVWTWSSKKLRTSR</sequence>
<proteinExistence type="predicted"/>
<organism evidence="2 3">
    <name type="scientific">Amycolatopsis bullii</name>
    <dbReference type="NCBI Taxonomy" id="941987"/>
    <lineage>
        <taxon>Bacteria</taxon>
        <taxon>Bacillati</taxon>
        <taxon>Actinomycetota</taxon>
        <taxon>Actinomycetes</taxon>
        <taxon>Pseudonocardiales</taxon>
        <taxon>Pseudonocardiaceae</taxon>
        <taxon>Amycolatopsis</taxon>
    </lineage>
</organism>
<dbReference type="Proteomes" id="UP000649955">
    <property type="component" value="Unassembled WGS sequence"/>
</dbReference>
<protein>
    <recommendedName>
        <fullName evidence="4">Transposase</fullName>
    </recommendedName>
</protein>
<evidence type="ECO:0000313" key="3">
    <source>
        <dbReference type="Proteomes" id="UP000649955"/>
    </source>
</evidence>
<evidence type="ECO:0000256" key="1">
    <source>
        <dbReference type="SAM" id="MobiDB-lite"/>
    </source>
</evidence>
<accession>A0ABQ3K895</accession>
<reference evidence="3" key="1">
    <citation type="journal article" date="2019" name="Int. J. Syst. Evol. Microbiol.">
        <title>The Global Catalogue of Microorganisms (GCM) 10K type strain sequencing project: providing services to taxonomists for standard genome sequencing and annotation.</title>
        <authorList>
            <consortium name="The Broad Institute Genomics Platform"/>
            <consortium name="The Broad Institute Genome Sequencing Center for Infectious Disease"/>
            <person name="Wu L."/>
            <person name="Ma J."/>
        </authorList>
    </citation>
    <scope>NUCLEOTIDE SEQUENCE [LARGE SCALE GENOMIC DNA]</scope>
    <source>
        <strain evidence="3">CGMCC 4.7680</strain>
    </source>
</reference>
<feature type="region of interest" description="Disordered" evidence="1">
    <location>
        <begin position="1"/>
        <end position="23"/>
    </location>
</feature>
<dbReference type="EMBL" id="BNAW01000007">
    <property type="protein sequence ID" value="GHG07456.1"/>
    <property type="molecule type" value="Genomic_DNA"/>
</dbReference>
<comment type="caution">
    <text evidence="2">The sequence shown here is derived from an EMBL/GenBank/DDBJ whole genome shotgun (WGS) entry which is preliminary data.</text>
</comment>
<evidence type="ECO:0008006" key="4">
    <source>
        <dbReference type="Google" id="ProtNLM"/>
    </source>
</evidence>
<name>A0ABQ3K895_9PSEU</name>
<feature type="compositionally biased region" description="Basic and acidic residues" evidence="1">
    <location>
        <begin position="7"/>
        <end position="17"/>
    </location>
</feature>
<evidence type="ECO:0000313" key="2">
    <source>
        <dbReference type="EMBL" id="GHG07456.1"/>
    </source>
</evidence>
<keyword evidence="3" id="KW-1185">Reference proteome</keyword>
<gene>
    <name evidence="2" type="ORF">GCM10017567_24990</name>
</gene>